<dbReference type="Proteomes" id="UP000287033">
    <property type="component" value="Unassembled WGS sequence"/>
</dbReference>
<reference evidence="1 2" key="1">
    <citation type="journal article" date="2018" name="Nat. Ecol. Evol.">
        <title>Shark genomes provide insights into elasmobranch evolution and the origin of vertebrates.</title>
        <authorList>
            <person name="Hara Y"/>
            <person name="Yamaguchi K"/>
            <person name="Onimaru K"/>
            <person name="Kadota M"/>
            <person name="Koyanagi M"/>
            <person name="Keeley SD"/>
            <person name="Tatsumi K"/>
            <person name="Tanaka K"/>
            <person name="Motone F"/>
            <person name="Kageyama Y"/>
            <person name="Nozu R"/>
            <person name="Adachi N"/>
            <person name="Nishimura O"/>
            <person name="Nakagawa R"/>
            <person name="Tanegashima C"/>
            <person name="Kiyatake I"/>
            <person name="Matsumoto R"/>
            <person name="Murakumo K"/>
            <person name="Nishida K"/>
            <person name="Terakita A"/>
            <person name="Kuratani S"/>
            <person name="Sato K"/>
            <person name="Hyodo S Kuraku.S."/>
        </authorList>
    </citation>
    <scope>NUCLEOTIDE SEQUENCE [LARGE SCALE GENOMIC DNA]</scope>
</reference>
<dbReference type="OrthoDB" id="5983955at2759"/>
<comment type="caution">
    <text evidence="1">The sequence shown here is derived from an EMBL/GenBank/DDBJ whole genome shotgun (WGS) entry which is preliminary data.</text>
</comment>
<keyword evidence="2" id="KW-1185">Reference proteome</keyword>
<accession>A0A401SST7</accession>
<sequence length="141" mass="15951">MDSRSESPGLAGLRKAVGDFLDSLDETLTTDSQQLPNKVPQLIQRMNYLHFQPTPGNSSLLDQLIKKLEECKREVCKHLEDTKLKGPSRTLHMSKVLGKFESPIFNQKSKNIRGSEVAKFGFGVLAIMMLLDSYWSKIRID</sequence>
<organism evidence="1 2">
    <name type="scientific">Chiloscyllium punctatum</name>
    <name type="common">Brownbanded bambooshark</name>
    <name type="synonym">Hemiscyllium punctatum</name>
    <dbReference type="NCBI Taxonomy" id="137246"/>
    <lineage>
        <taxon>Eukaryota</taxon>
        <taxon>Metazoa</taxon>
        <taxon>Chordata</taxon>
        <taxon>Craniata</taxon>
        <taxon>Vertebrata</taxon>
        <taxon>Chondrichthyes</taxon>
        <taxon>Elasmobranchii</taxon>
        <taxon>Galeomorphii</taxon>
        <taxon>Galeoidea</taxon>
        <taxon>Orectolobiformes</taxon>
        <taxon>Hemiscylliidae</taxon>
        <taxon>Chiloscyllium</taxon>
    </lineage>
</organism>
<name>A0A401SST7_CHIPU</name>
<evidence type="ECO:0000313" key="1">
    <source>
        <dbReference type="EMBL" id="GCC33467.1"/>
    </source>
</evidence>
<dbReference type="AlphaFoldDB" id="A0A401SST7"/>
<gene>
    <name evidence="1" type="ORF">chiPu_0011936</name>
</gene>
<dbReference type="EMBL" id="BEZZ01000518">
    <property type="protein sequence ID" value="GCC33467.1"/>
    <property type="molecule type" value="Genomic_DNA"/>
</dbReference>
<proteinExistence type="predicted"/>
<evidence type="ECO:0000313" key="2">
    <source>
        <dbReference type="Proteomes" id="UP000287033"/>
    </source>
</evidence>
<protein>
    <submittedName>
        <fullName evidence="1">Uncharacterized protein</fullName>
    </submittedName>
</protein>